<evidence type="ECO:0000313" key="6">
    <source>
        <dbReference type="Proteomes" id="UP000291469"/>
    </source>
</evidence>
<dbReference type="Pfam" id="PF00455">
    <property type="entry name" value="DeoRC"/>
    <property type="match status" value="1"/>
</dbReference>
<name>A0A411YE98_9ACTN</name>
<keyword evidence="6" id="KW-1185">Reference proteome</keyword>
<dbReference type="Proteomes" id="UP000291469">
    <property type="component" value="Chromosome"/>
</dbReference>
<dbReference type="SUPFAM" id="SSF100950">
    <property type="entry name" value="NagB/RpiA/CoA transferase-like"/>
    <property type="match status" value="1"/>
</dbReference>
<dbReference type="InterPro" id="IPR001034">
    <property type="entry name" value="DeoR_HTH"/>
</dbReference>
<dbReference type="InterPro" id="IPR018356">
    <property type="entry name" value="Tscrpt_reg_HTH_DeoR_CS"/>
</dbReference>
<gene>
    <name evidence="5" type="ORF">ER308_08270</name>
</gene>
<dbReference type="InterPro" id="IPR036390">
    <property type="entry name" value="WH_DNA-bd_sf"/>
</dbReference>
<keyword evidence="2" id="KW-0238">DNA-binding</keyword>
<dbReference type="InterPro" id="IPR014036">
    <property type="entry name" value="DeoR-like_C"/>
</dbReference>
<evidence type="ECO:0000256" key="3">
    <source>
        <dbReference type="ARBA" id="ARBA00023163"/>
    </source>
</evidence>
<evidence type="ECO:0000256" key="2">
    <source>
        <dbReference type="ARBA" id="ARBA00023125"/>
    </source>
</evidence>
<protein>
    <submittedName>
        <fullName evidence="5">DeoR/GlpR transcriptional regulator</fullName>
    </submittedName>
</protein>
<reference evidence="5 6" key="1">
    <citation type="submission" date="2019-01" db="EMBL/GenBank/DDBJ databases">
        <title>Egibacter rhizosphaerae EGI 80759T.</title>
        <authorList>
            <person name="Chen D.-D."/>
            <person name="Tian Y."/>
            <person name="Jiao J.-Y."/>
            <person name="Zhang X.-T."/>
            <person name="Zhang Y.-G."/>
            <person name="Zhang Y."/>
            <person name="Xiao M."/>
            <person name="Shu W.-S."/>
            <person name="Li W.-J."/>
        </authorList>
    </citation>
    <scope>NUCLEOTIDE SEQUENCE [LARGE SCALE GENOMIC DNA]</scope>
    <source>
        <strain evidence="5 6">EGI 80759</strain>
    </source>
</reference>
<dbReference type="GO" id="GO:0003700">
    <property type="term" value="F:DNA-binding transcription factor activity"/>
    <property type="evidence" value="ECO:0007669"/>
    <property type="project" value="InterPro"/>
</dbReference>
<keyword evidence="3" id="KW-0804">Transcription</keyword>
<dbReference type="SUPFAM" id="SSF46785">
    <property type="entry name" value="Winged helix' DNA-binding domain"/>
    <property type="match status" value="1"/>
</dbReference>
<proteinExistence type="predicted"/>
<organism evidence="5 6">
    <name type="scientific">Egibacter rhizosphaerae</name>
    <dbReference type="NCBI Taxonomy" id="1670831"/>
    <lineage>
        <taxon>Bacteria</taxon>
        <taxon>Bacillati</taxon>
        <taxon>Actinomycetota</taxon>
        <taxon>Nitriliruptoria</taxon>
        <taxon>Egibacterales</taxon>
        <taxon>Egibacteraceae</taxon>
        <taxon>Egibacter</taxon>
    </lineage>
</organism>
<dbReference type="Pfam" id="PF08220">
    <property type="entry name" value="HTH_DeoR"/>
    <property type="match status" value="1"/>
</dbReference>
<dbReference type="EMBL" id="CP036402">
    <property type="protein sequence ID" value="QBI19545.1"/>
    <property type="molecule type" value="Genomic_DNA"/>
</dbReference>
<dbReference type="KEGG" id="erz:ER308_08270"/>
<dbReference type="PROSITE" id="PS51000">
    <property type="entry name" value="HTH_DEOR_2"/>
    <property type="match status" value="1"/>
</dbReference>
<dbReference type="Gene3D" id="1.10.10.10">
    <property type="entry name" value="Winged helix-like DNA-binding domain superfamily/Winged helix DNA-binding domain"/>
    <property type="match status" value="1"/>
</dbReference>
<evidence type="ECO:0000259" key="4">
    <source>
        <dbReference type="PROSITE" id="PS51000"/>
    </source>
</evidence>
<dbReference type="PROSITE" id="PS00894">
    <property type="entry name" value="HTH_DEOR_1"/>
    <property type="match status" value="1"/>
</dbReference>
<accession>A0A411YE98</accession>
<dbReference type="RefSeq" id="WP_131154542.1">
    <property type="nucleotide sequence ID" value="NZ_CP036402.1"/>
</dbReference>
<dbReference type="PRINTS" id="PR00037">
    <property type="entry name" value="HTHLACR"/>
</dbReference>
<dbReference type="SMART" id="SM00420">
    <property type="entry name" value="HTH_DEOR"/>
    <property type="match status" value="1"/>
</dbReference>
<dbReference type="PANTHER" id="PTHR30363:SF44">
    <property type="entry name" value="AGA OPERON TRANSCRIPTIONAL REPRESSOR-RELATED"/>
    <property type="match status" value="1"/>
</dbReference>
<dbReference type="InterPro" id="IPR037171">
    <property type="entry name" value="NagB/RpiA_transferase-like"/>
</dbReference>
<dbReference type="SMART" id="SM01134">
    <property type="entry name" value="DeoRC"/>
    <property type="match status" value="1"/>
</dbReference>
<dbReference type="InterPro" id="IPR050313">
    <property type="entry name" value="Carb_Metab_HTH_regulators"/>
</dbReference>
<dbReference type="OrthoDB" id="7688673at2"/>
<dbReference type="GO" id="GO:0003677">
    <property type="term" value="F:DNA binding"/>
    <property type="evidence" value="ECO:0007669"/>
    <property type="project" value="UniProtKB-KW"/>
</dbReference>
<sequence length="259" mass="27434">MDRRARWNKLLELLSDEGSLDVATASERLGVSPATVRRDFKELAEQDLATRTHGGIVATAVAYDLPLRYRSARRAAEKQRIGRIAANLVAPGEVVGLNGGTTTTEVARALGGRSDLREAANVTTVVTNALNIASELVLRTGFKLVVVGGRVRSQTYELVGPFAGAMLDDVVLDVVFIGVDAIDSVLGATSNDEDEATTSRQMASRARRTVVVADSHKLGKQAFVRTLALSGVQTLVTDPGATSEELDAFAEAGITVLTS</sequence>
<dbReference type="PANTHER" id="PTHR30363">
    <property type="entry name" value="HTH-TYPE TRANSCRIPTIONAL REGULATOR SRLR-RELATED"/>
    <property type="match status" value="1"/>
</dbReference>
<keyword evidence="1" id="KW-0805">Transcription regulation</keyword>
<dbReference type="Gene3D" id="3.40.50.1360">
    <property type="match status" value="1"/>
</dbReference>
<dbReference type="InterPro" id="IPR036388">
    <property type="entry name" value="WH-like_DNA-bd_sf"/>
</dbReference>
<evidence type="ECO:0000313" key="5">
    <source>
        <dbReference type="EMBL" id="QBI19545.1"/>
    </source>
</evidence>
<evidence type="ECO:0000256" key="1">
    <source>
        <dbReference type="ARBA" id="ARBA00023015"/>
    </source>
</evidence>
<dbReference type="AlphaFoldDB" id="A0A411YE98"/>
<feature type="domain" description="HTH deoR-type" evidence="4">
    <location>
        <begin position="3"/>
        <end position="58"/>
    </location>
</feature>